<dbReference type="SUPFAM" id="SSF55874">
    <property type="entry name" value="ATPase domain of HSP90 chaperone/DNA topoisomerase II/histidine kinase"/>
    <property type="match status" value="1"/>
</dbReference>
<sequence>MSTLSHLQERLSSAISNGALKPHATTTETKPTTRAPERPQAQSDQTFSATPQPLRFSERLHRKWLGGGGFIVGVVMFAVGYAGGPLALAALLGFVALAIAVVELARKWRPTFVRVPALEATGNEHLHDRQWERDENASLLATVHDALGDIAVTRGLNRRIVRANATFRKLTGKMRPEGMTCEEIGLAFRPGMEPNCYDVELSTPEGQRIFVWHDVTSRDPTSGKLMMQSIAREVTAERIAARIREEARMKAEYSSAAKSRLLATVSHEIRTPLSGILGMSHLLTQTRMTLEQANYLTGIRQSGNALVQLVEDLLDFSTMEVGRFELHPRSESLRRLLESVVEMLAHRAHEKGIEIGATVSAEVPEPMDFDPARLRQVLFNIIGNAVKFTQTGGVFIRAGIEGGDLVITVRDSGPGMTEEEQARIFGEFEQAGSVIEKSEGTGLGLAISARIMQQFGGSMSVASTLGTGSEFTIRFPVHISEGNGEQNARGSMLKDTRVLLLAPPGAASTAISDTIRTLGGTCSLLEPGDGGSFAPELLDGGDKPTDVIVDHRMAPQYIREFADRLEKVAPGLRKIFLVNPEERSARPLDIFDAWLIRPLREQSLIDVLRGRMRGMEKREAINETPPGFDLSALPTVAAVTGLQVLLAEDDPVNAMLVRATLTKAGHHVHTVADFESVLDRAWATGESRPDIIVTDLSMPGGDGLDMLARLRTHERAIGSPPVPVIVLTADGREEIRRNAILNGANLVMAKPADPQRLINEVQTLAALTFKRIGHY</sequence>
<evidence type="ECO:0000256" key="5">
    <source>
        <dbReference type="PROSITE-ProRule" id="PRU00169"/>
    </source>
</evidence>
<dbReference type="PROSITE" id="PS50110">
    <property type="entry name" value="RESPONSE_REGULATORY"/>
    <property type="match status" value="1"/>
</dbReference>
<dbReference type="PANTHER" id="PTHR45339:SF1">
    <property type="entry name" value="HYBRID SIGNAL TRANSDUCTION HISTIDINE KINASE J"/>
    <property type="match status" value="1"/>
</dbReference>
<comment type="catalytic activity">
    <reaction evidence="1">
        <text>ATP + protein L-histidine = ADP + protein N-phospho-L-histidine.</text>
        <dbReference type="EC" id="2.7.13.3"/>
    </reaction>
</comment>
<dbReference type="InterPro" id="IPR036097">
    <property type="entry name" value="HisK_dim/P_sf"/>
</dbReference>
<dbReference type="GO" id="GO:0000155">
    <property type="term" value="F:phosphorelay sensor kinase activity"/>
    <property type="evidence" value="ECO:0007669"/>
    <property type="project" value="InterPro"/>
</dbReference>
<evidence type="ECO:0000256" key="1">
    <source>
        <dbReference type="ARBA" id="ARBA00000085"/>
    </source>
</evidence>
<dbReference type="EC" id="2.7.13.3" evidence="2"/>
<keyword evidence="4" id="KW-0902">Two-component regulatory system</keyword>
<name>A0A2W4CGA2_9HYPH</name>
<dbReference type="AlphaFoldDB" id="A0A2W4CGA2"/>
<keyword evidence="7" id="KW-0812">Transmembrane</keyword>
<dbReference type="CDD" id="cd17546">
    <property type="entry name" value="REC_hyHK_CKI1_RcsC-like"/>
    <property type="match status" value="1"/>
</dbReference>
<feature type="compositionally biased region" description="Polar residues" evidence="6">
    <location>
        <begin position="40"/>
        <end position="51"/>
    </location>
</feature>
<dbReference type="SMART" id="SM00388">
    <property type="entry name" value="HisKA"/>
    <property type="match status" value="1"/>
</dbReference>
<dbReference type="Gene3D" id="3.30.565.10">
    <property type="entry name" value="Histidine kinase-like ATPase, C-terminal domain"/>
    <property type="match status" value="1"/>
</dbReference>
<evidence type="ECO:0000259" key="9">
    <source>
        <dbReference type="PROSITE" id="PS50110"/>
    </source>
</evidence>
<dbReference type="EMBL" id="PCDP01000038">
    <property type="protein sequence ID" value="PZM12167.1"/>
    <property type="molecule type" value="Genomic_DNA"/>
</dbReference>
<dbReference type="Gene3D" id="3.40.50.2300">
    <property type="match status" value="1"/>
</dbReference>
<dbReference type="PRINTS" id="PR00344">
    <property type="entry name" value="BCTRLSENSOR"/>
</dbReference>
<evidence type="ECO:0000256" key="2">
    <source>
        <dbReference type="ARBA" id="ARBA00012438"/>
    </source>
</evidence>
<dbReference type="SUPFAM" id="SSF52172">
    <property type="entry name" value="CheY-like"/>
    <property type="match status" value="1"/>
</dbReference>
<dbReference type="InterPro" id="IPR005467">
    <property type="entry name" value="His_kinase_dom"/>
</dbReference>
<organism evidence="10 11">
    <name type="scientific">Rhizobium tubonense</name>
    <dbReference type="NCBI Taxonomy" id="484088"/>
    <lineage>
        <taxon>Bacteria</taxon>
        <taxon>Pseudomonadati</taxon>
        <taxon>Pseudomonadota</taxon>
        <taxon>Alphaproteobacteria</taxon>
        <taxon>Hyphomicrobiales</taxon>
        <taxon>Rhizobiaceae</taxon>
        <taxon>Rhizobium/Agrobacterium group</taxon>
        <taxon>Rhizobium</taxon>
    </lineage>
</organism>
<feature type="region of interest" description="Disordered" evidence="6">
    <location>
        <begin position="18"/>
        <end position="52"/>
    </location>
</feature>
<feature type="compositionally biased region" description="Low complexity" evidence="6">
    <location>
        <begin position="21"/>
        <end position="34"/>
    </location>
</feature>
<keyword evidence="10" id="KW-0418">Kinase</keyword>
<evidence type="ECO:0000256" key="7">
    <source>
        <dbReference type="SAM" id="Phobius"/>
    </source>
</evidence>
<feature type="transmembrane region" description="Helical" evidence="7">
    <location>
        <begin position="64"/>
        <end position="82"/>
    </location>
</feature>
<accession>A0A2W4CGA2</accession>
<dbReference type="InterPro" id="IPR003661">
    <property type="entry name" value="HisK_dim/P_dom"/>
</dbReference>
<evidence type="ECO:0000313" key="10">
    <source>
        <dbReference type="EMBL" id="PZM12167.1"/>
    </source>
</evidence>
<feature type="modified residue" description="4-aspartylphosphate" evidence="5">
    <location>
        <position position="695"/>
    </location>
</feature>
<dbReference type="InterPro" id="IPR003594">
    <property type="entry name" value="HATPase_dom"/>
</dbReference>
<dbReference type="InterPro" id="IPR011006">
    <property type="entry name" value="CheY-like_superfamily"/>
</dbReference>
<dbReference type="InterPro" id="IPR036890">
    <property type="entry name" value="HATPase_C_sf"/>
</dbReference>
<gene>
    <name evidence="10" type="ORF">CPY51_18930</name>
</gene>
<feature type="domain" description="Response regulatory" evidence="9">
    <location>
        <begin position="643"/>
        <end position="765"/>
    </location>
</feature>
<evidence type="ECO:0000256" key="4">
    <source>
        <dbReference type="ARBA" id="ARBA00023012"/>
    </source>
</evidence>
<keyword evidence="7" id="KW-1133">Transmembrane helix</keyword>
<dbReference type="InterPro" id="IPR001789">
    <property type="entry name" value="Sig_transdc_resp-reg_receiver"/>
</dbReference>
<keyword evidence="11" id="KW-1185">Reference proteome</keyword>
<dbReference type="InterPro" id="IPR004358">
    <property type="entry name" value="Sig_transdc_His_kin-like_C"/>
</dbReference>
<keyword evidence="10" id="KW-0808">Transferase</keyword>
<dbReference type="CDD" id="cd16922">
    <property type="entry name" value="HATPase_EvgS-ArcB-TorS-like"/>
    <property type="match status" value="1"/>
</dbReference>
<dbReference type="Pfam" id="PF00072">
    <property type="entry name" value="Response_reg"/>
    <property type="match status" value="1"/>
</dbReference>
<feature type="domain" description="Histidine kinase" evidence="8">
    <location>
        <begin position="264"/>
        <end position="479"/>
    </location>
</feature>
<proteinExistence type="predicted"/>
<dbReference type="Gene3D" id="1.10.287.130">
    <property type="match status" value="1"/>
</dbReference>
<dbReference type="PANTHER" id="PTHR45339">
    <property type="entry name" value="HYBRID SIGNAL TRANSDUCTION HISTIDINE KINASE J"/>
    <property type="match status" value="1"/>
</dbReference>
<comment type="caution">
    <text evidence="10">The sequence shown here is derived from an EMBL/GenBank/DDBJ whole genome shotgun (WGS) entry which is preliminary data.</text>
</comment>
<dbReference type="PROSITE" id="PS50109">
    <property type="entry name" value="HIS_KIN"/>
    <property type="match status" value="1"/>
</dbReference>
<protein>
    <recommendedName>
        <fullName evidence="2">histidine kinase</fullName>
        <ecNumber evidence="2">2.7.13.3</ecNumber>
    </recommendedName>
</protein>
<dbReference type="Pfam" id="PF00512">
    <property type="entry name" value="HisKA"/>
    <property type="match status" value="1"/>
</dbReference>
<dbReference type="OrthoDB" id="9801651at2"/>
<dbReference type="Pfam" id="PF02518">
    <property type="entry name" value="HATPase_c"/>
    <property type="match status" value="1"/>
</dbReference>
<dbReference type="SMART" id="SM00448">
    <property type="entry name" value="REC"/>
    <property type="match status" value="1"/>
</dbReference>
<reference evidence="10 11" key="1">
    <citation type="journal article" date="2018" name="Sci. Rep.">
        <title>Rhizobium tumorigenes sp. nov., a novel plant tumorigenic bacterium isolated from cane gall tumors on thornless blackberry.</title>
        <authorList>
            <person name="Kuzmanovi N."/>
            <person name="Smalla K."/>
            <person name="Gronow S."/>
            <person name="PuBawska J."/>
        </authorList>
    </citation>
    <scope>NUCLEOTIDE SEQUENCE [LARGE SCALE GENOMIC DNA]</scope>
    <source>
        <strain evidence="10 11">CCBAU 85046</strain>
    </source>
</reference>
<evidence type="ECO:0000256" key="3">
    <source>
        <dbReference type="ARBA" id="ARBA00022553"/>
    </source>
</evidence>
<dbReference type="Proteomes" id="UP000248925">
    <property type="component" value="Unassembled WGS sequence"/>
</dbReference>
<keyword evidence="7" id="KW-0472">Membrane</keyword>
<keyword evidence="3 5" id="KW-0597">Phosphoprotein</keyword>
<dbReference type="CDD" id="cd00082">
    <property type="entry name" value="HisKA"/>
    <property type="match status" value="1"/>
</dbReference>
<evidence type="ECO:0000313" key="11">
    <source>
        <dbReference type="Proteomes" id="UP000248925"/>
    </source>
</evidence>
<dbReference type="SMART" id="SM00387">
    <property type="entry name" value="HATPase_c"/>
    <property type="match status" value="1"/>
</dbReference>
<dbReference type="RefSeq" id="WP_111161783.1">
    <property type="nucleotide sequence ID" value="NZ_PCDP01000038.1"/>
</dbReference>
<evidence type="ECO:0000256" key="6">
    <source>
        <dbReference type="SAM" id="MobiDB-lite"/>
    </source>
</evidence>
<evidence type="ECO:0000259" key="8">
    <source>
        <dbReference type="PROSITE" id="PS50109"/>
    </source>
</evidence>
<dbReference type="SUPFAM" id="SSF47384">
    <property type="entry name" value="Homodimeric domain of signal transducing histidine kinase"/>
    <property type="match status" value="1"/>
</dbReference>